<protein>
    <submittedName>
        <fullName evidence="2">Uncharacterized protein</fullName>
    </submittedName>
</protein>
<organism evidence="2 3">
    <name type="scientific">Rhizophagus irregularis</name>
    <dbReference type="NCBI Taxonomy" id="588596"/>
    <lineage>
        <taxon>Eukaryota</taxon>
        <taxon>Fungi</taxon>
        <taxon>Fungi incertae sedis</taxon>
        <taxon>Mucoromycota</taxon>
        <taxon>Glomeromycotina</taxon>
        <taxon>Glomeromycetes</taxon>
        <taxon>Glomerales</taxon>
        <taxon>Glomeraceae</taxon>
        <taxon>Rhizophagus</taxon>
    </lineage>
</organism>
<feature type="chain" id="PRO_5014761199" evidence="1">
    <location>
        <begin position="26"/>
        <end position="78"/>
    </location>
</feature>
<name>A0A2N0RKI6_9GLOM</name>
<dbReference type="VEuPathDB" id="FungiDB:RhiirA1_422293"/>
<evidence type="ECO:0000313" key="3">
    <source>
        <dbReference type="Proteomes" id="UP000232688"/>
    </source>
</evidence>
<proteinExistence type="predicted"/>
<evidence type="ECO:0000313" key="2">
    <source>
        <dbReference type="EMBL" id="PKC63822.1"/>
    </source>
</evidence>
<dbReference type="EMBL" id="LLXH01000698">
    <property type="protein sequence ID" value="PKC63822.1"/>
    <property type="molecule type" value="Genomic_DNA"/>
</dbReference>
<keyword evidence="1" id="KW-0732">Signal</keyword>
<reference evidence="2 3" key="1">
    <citation type="submission" date="2017-10" db="EMBL/GenBank/DDBJ databases">
        <title>Extensive intraspecific genome diversity in a model arbuscular mycorrhizal fungus.</title>
        <authorList>
            <person name="Chen E.C.H."/>
            <person name="Morin E."/>
            <person name="Baudet D."/>
            <person name="Noel J."/>
            <person name="Ndikumana S."/>
            <person name="Charron P."/>
            <person name="St-Onge C."/>
            <person name="Giorgi J."/>
            <person name="Grigoriev I.V."/>
            <person name="Roux C."/>
            <person name="Martin F.M."/>
            <person name="Corradi N."/>
        </authorList>
    </citation>
    <scope>NUCLEOTIDE SEQUENCE [LARGE SCALE GENOMIC DNA]</scope>
    <source>
        <strain evidence="2 3">A1</strain>
    </source>
</reference>
<sequence>MISQIIQVLYLIFVLLDLLPPYTSGKIPDIANIRSSLNDQISNKANNSSSLIWRAVLDKRVTHQIPNKANDYTISLND</sequence>
<dbReference type="AlphaFoldDB" id="A0A2N0RKI6"/>
<evidence type="ECO:0000256" key="1">
    <source>
        <dbReference type="SAM" id="SignalP"/>
    </source>
</evidence>
<reference evidence="2 3" key="2">
    <citation type="submission" date="2017-10" db="EMBL/GenBank/DDBJ databases">
        <title>Genome analyses suggest a sexual origin of heterokaryosis in a supposedly ancient asexual fungus.</title>
        <authorList>
            <person name="Corradi N."/>
            <person name="Sedzielewska K."/>
            <person name="Noel J."/>
            <person name="Charron P."/>
            <person name="Farinelli L."/>
            <person name="Marton T."/>
            <person name="Kruger M."/>
            <person name="Pelin A."/>
            <person name="Brachmann A."/>
            <person name="Corradi N."/>
        </authorList>
    </citation>
    <scope>NUCLEOTIDE SEQUENCE [LARGE SCALE GENOMIC DNA]</scope>
    <source>
        <strain evidence="2 3">A1</strain>
    </source>
</reference>
<dbReference type="Proteomes" id="UP000232688">
    <property type="component" value="Unassembled WGS sequence"/>
</dbReference>
<gene>
    <name evidence="2" type="ORF">RhiirA1_422293</name>
</gene>
<accession>A0A2N0RKI6</accession>
<feature type="signal peptide" evidence="1">
    <location>
        <begin position="1"/>
        <end position="25"/>
    </location>
</feature>
<comment type="caution">
    <text evidence="2">The sequence shown here is derived from an EMBL/GenBank/DDBJ whole genome shotgun (WGS) entry which is preliminary data.</text>
</comment>